<evidence type="ECO:0000259" key="9">
    <source>
        <dbReference type="PROSITE" id="PS50863"/>
    </source>
</evidence>
<evidence type="ECO:0000313" key="10">
    <source>
        <dbReference type="EMBL" id="ESQ47430.1"/>
    </source>
</evidence>
<evidence type="ECO:0000256" key="2">
    <source>
        <dbReference type="ARBA" id="ARBA00022737"/>
    </source>
</evidence>
<feature type="domain" description="TF-B3" evidence="9">
    <location>
        <begin position="133"/>
        <end position="173"/>
    </location>
</feature>
<evidence type="ECO:0000256" key="8">
    <source>
        <dbReference type="SAM" id="MobiDB-lite"/>
    </source>
</evidence>
<dbReference type="Gramene" id="ESQ47430">
    <property type="protein sequence ID" value="ESQ47430"/>
    <property type="gene ID" value="EUTSA_v10028136mg"/>
</dbReference>
<dbReference type="CDD" id="cd10017">
    <property type="entry name" value="B3_DNA"/>
    <property type="match status" value="2"/>
</dbReference>
<feature type="region of interest" description="Disordered" evidence="8">
    <location>
        <begin position="64"/>
        <end position="83"/>
    </location>
</feature>
<keyword evidence="11" id="KW-1185">Reference proteome</keyword>
<evidence type="ECO:0000256" key="4">
    <source>
        <dbReference type="ARBA" id="ARBA00023125"/>
    </source>
</evidence>
<sequence length="286" mass="32710">MKLKLTSDASDRTWEVKLINGQRFSHGWEDFSNAHCLRDDHVLVFRHDGDMLFHVTPTGRSFSQKKQQCVSSSEEDDNDDDEGMKQSRFLTVTLKPYMLTYKQIRVRRRFAIENGMKEAGKITLVDKHGDQGFYISKGWIGFCAANELKAGDTFKFEFVGGEGKTPMLKFCWTVQASRDKDKDGQEDNETRVLKRARVSTEEGSSRCTQASNKSRAEPENLQRKPPLQSCSVSEQLAKVKQSIVYTLTGIRQFRSELEIKEQNLEASLKELDVLGEKVLEINKILK</sequence>
<dbReference type="AlphaFoldDB" id="V4LAH6"/>
<dbReference type="Pfam" id="PF02362">
    <property type="entry name" value="B3"/>
    <property type="match status" value="1"/>
</dbReference>
<dbReference type="InterPro" id="IPR003340">
    <property type="entry name" value="B3_DNA-bd"/>
</dbReference>
<gene>
    <name evidence="10" type="ORF">EUTSA_v10028136mg</name>
</gene>
<feature type="compositionally biased region" description="Acidic residues" evidence="8">
    <location>
        <begin position="73"/>
        <end position="82"/>
    </location>
</feature>
<feature type="domain" description="TF-B3" evidence="9">
    <location>
        <begin position="1"/>
        <end position="61"/>
    </location>
</feature>
<keyword evidence="4" id="KW-0238">DNA-binding</keyword>
<dbReference type="PROSITE" id="PS50863">
    <property type="entry name" value="B3"/>
    <property type="match status" value="2"/>
</dbReference>
<comment type="subcellular location">
    <subcellularLocation>
        <location evidence="1">Nucleus</location>
    </subcellularLocation>
</comment>
<feature type="region of interest" description="Disordered" evidence="8">
    <location>
        <begin position="180"/>
        <end position="226"/>
    </location>
</feature>
<dbReference type="SMART" id="SM01019">
    <property type="entry name" value="B3"/>
    <property type="match status" value="2"/>
</dbReference>
<keyword evidence="7" id="KW-0175">Coiled coil</keyword>
<dbReference type="EMBL" id="KI517416">
    <property type="protein sequence ID" value="ESQ47430.1"/>
    <property type="molecule type" value="Genomic_DNA"/>
</dbReference>
<keyword evidence="3" id="KW-0805">Transcription regulation</keyword>
<dbReference type="InterPro" id="IPR015300">
    <property type="entry name" value="DNA-bd_pseudobarrel_sf"/>
</dbReference>
<evidence type="ECO:0000256" key="3">
    <source>
        <dbReference type="ARBA" id="ARBA00023015"/>
    </source>
</evidence>
<proteinExistence type="predicted"/>
<keyword evidence="2" id="KW-0677">Repeat</keyword>
<evidence type="ECO:0000256" key="5">
    <source>
        <dbReference type="ARBA" id="ARBA00023163"/>
    </source>
</evidence>
<organism evidence="10 11">
    <name type="scientific">Eutrema salsugineum</name>
    <name type="common">Saltwater cress</name>
    <name type="synonym">Sisymbrium salsugineum</name>
    <dbReference type="NCBI Taxonomy" id="72664"/>
    <lineage>
        <taxon>Eukaryota</taxon>
        <taxon>Viridiplantae</taxon>
        <taxon>Streptophyta</taxon>
        <taxon>Embryophyta</taxon>
        <taxon>Tracheophyta</taxon>
        <taxon>Spermatophyta</taxon>
        <taxon>Magnoliopsida</taxon>
        <taxon>eudicotyledons</taxon>
        <taxon>Gunneridae</taxon>
        <taxon>Pentapetalae</taxon>
        <taxon>rosids</taxon>
        <taxon>malvids</taxon>
        <taxon>Brassicales</taxon>
        <taxon>Brassicaceae</taxon>
        <taxon>Eutremeae</taxon>
        <taxon>Eutrema</taxon>
    </lineage>
</organism>
<reference evidence="10 11" key="1">
    <citation type="journal article" date="2013" name="Front. Plant Sci.">
        <title>The Reference Genome of the Halophytic Plant Eutrema salsugineum.</title>
        <authorList>
            <person name="Yang R."/>
            <person name="Jarvis D.E."/>
            <person name="Chen H."/>
            <person name="Beilstein M.A."/>
            <person name="Grimwood J."/>
            <person name="Jenkins J."/>
            <person name="Shu S."/>
            <person name="Prochnik S."/>
            <person name="Xin M."/>
            <person name="Ma C."/>
            <person name="Schmutz J."/>
            <person name="Wing R.A."/>
            <person name="Mitchell-Olds T."/>
            <person name="Schumaker K.S."/>
            <person name="Wang X."/>
        </authorList>
    </citation>
    <scope>NUCLEOTIDE SEQUENCE [LARGE SCALE GENOMIC DNA]</scope>
</reference>
<dbReference type="PANTHER" id="PTHR31674">
    <property type="entry name" value="B3 DOMAIN-CONTAINING PROTEIN REM-LIKE 3-RELATED"/>
    <property type="match status" value="1"/>
</dbReference>
<evidence type="ECO:0000256" key="7">
    <source>
        <dbReference type="SAM" id="Coils"/>
    </source>
</evidence>
<dbReference type="PANTHER" id="PTHR31674:SF62">
    <property type="entry name" value="B3 DOMAIN-CONTAINING PROTEIN REM14-RELATED"/>
    <property type="match status" value="1"/>
</dbReference>
<dbReference type="Gene3D" id="2.40.330.10">
    <property type="entry name" value="DNA-binding pseudobarrel domain"/>
    <property type="match status" value="2"/>
</dbReference>
<evidence type="ECO:0000313" key="11">
    <source>
        <dbReference type="Proteomes" id="UP000030689"/>
    </source>
</evidence>
<name>V4LAH6_EUTSA</name>
<keyword evidence="5" id="KW-0804">Transcription</keyword>
<feature type="coiled-coil region" evidence="7">
    <location>
        <begin position="250"/>
        <end position="277"/>
    </location>
</feature>
<dbReference type="Proteomes" id="UP000030689">
    <property type="component" value="Unassembled WGS sequence"/>
</dbReference>
<dbReference type="KEGG" id="eus:EUTSA_v10028136mg"/>
<dbReference type="InterPro" id="IPR039218">
    <property type="entry name" value="REM_fam"/>
</dbReference>
<dbReference type="SUPFAM" id="SSF101936">
    <property type="entry name" value="DNA-binding pseudobarrel domain"/>
    <property type="match status" value="2"/>
</dbReference>
<evidence type="ECO:0000256" key="6">
    <source>
        <dbReference type="ARBA" id="ARBA00023242"/>
    </source>
</evidence>
<evidence type="ECO:0000256" key="1">
    <source>
        <dbReference type="ARBA" id="ARBA00004123"/>
    </source>
</evidence>
<accession>V4LAH6</accession>
<keyword evidence="6" id="KW-0539">Nucleus</keyword>
<feature type="compositionally biased region" description="Basic and acidic residues" evidence="8">
    <location>
        <begin position="180"/>
        <end position="204"/>
    </location>
</feature>
<dbReference type="GO" id="GO:0003677">
    <property type="term" value="F:DNA binding"/>
    <property type="evidence" value="ECO:0007669"/>
    <property type="project" value="UniProtKB-KW"/>
</dbReference>
<dbReference type="GO" id="GO:0005634">
    <property type="term" value="C:nucleus"/>
    <property type="evidence" value="ECO:0007669"/>
    <property type="project" value="UniProtKB-SubCell"/>
</dbReference>
<protein>
    <recommendedName>
        <fullName evidence="9">TF-B3 domain-containing protein</fullName>
    </recommendedName>
</protein>